<comment type="pathway">
    <text evidence="8 14">Sulfur metabolism; hydrogen sulfide biosynthesis; sulfite from sulfate.</text>
</comment>
<dbReference type="GO" id="GO:0004604">
    <property type="term" value="F:phosphoadenylyl-sulfate reductase (thioredoxin) activity"/>
    <property type="evidence" value="ECO:0007669"/>
    <property type="project" value="UniProtKB-UniRule"/>
</dbReference>
<evidence type="ECO:0000256" key="11">
    <source>
        <dbReference type="ARBA" id="ARBA00030894"/>
    </source>
</evidence>
<feature type="binding site" evidence="14">
    <location>
        <position position="100"/>
    </location>
    <ligand>
        <name>[4Fe-4S] cluster</name>
        <dbReference type="ChEBI" id="CHEBI:49883"/>
    </ligand>
</feature>
<keyword evidence="6 14" id="KW-0411">Iron-sulfur</keyword>
<sequence length="223" mass="25266">MALLQQAEAEFAPDIVFACSFGAEDVVMLDLISRSARAITIVTLDTGRLPQQTYDVMDACRTRYGLPVEVYCPDAAEVEAMVREHGMNLFRDSVEKRKRCCEIRKIHPLRRALAGRKAWVTGVRREQADSRQQMAAIEDDVAFGIKKFNPLIEWSQADIWAYIRENDVPYNALHDEHYPSIGCAPCTRAIAVGEDPRAGRWWWEQEEGVAECGLHASPIKRKS</sequence>
<dbReference type="EMBL" id="AATS01000005">
    <property type="protein sequence ID" value="EAU54820.1"/>
    <property type="molecule type" value="Genomic_DNA"/>
</dbReference>
<dbReference type="HOGENOM" id="CLU_044089_1_0_0"/>
<organism evidence="16 17">
    <name type="scientific">Mariprofundus ferrooxydans PV-1</name>
    <dbReference type="NCBI Taxonomy" id="314345"/>
    <lineage>
        <taxon>Bacteria</taxon>
        <taxon>Pseudomonadati</taxon>
        <taxon>Pseudomonadota</taxon>
        <taxon>Candidatius Mariprofundia</taxon>
        <taxon>Mariprofundales</taxon>
        <taxon>Mariprofundaceae</taxon>
        <taxon>Mariprofundus</taxon>
    </lineage>
</organism>
<comment type="similarity">
    <text evidence="1 14">Belongs to the PAPS reductase family. CysH subfamily.</text>
</comment>
<dbReference type="InterPro" id="IPR011798">
    <property type="entry name" value="APS_reductase"/>
</dbReference>
<name>Q0F064_9PROT</name>
<dbReference type="eggNOG" id="COG0175">
    <property type="taxonomic scope" value="Bacteria"/>
</dbReference>
<keyword evidence="5 14" id="KW-0408">Iron</keyword>
<keyword evidence="3 14" id="KW-0479">Metal-binding</keyword>
<gene>
    <name evidence="14" type="primary">cysH</name>
    <name evidence="16" type="ORF">SPV1_09003</name>
</gene>
<dbReference type="InterPro" id="IPR004511">
    <property type="entry name" value="PAPS/APS_Rdtase"/>
</dbReference>
<evidence type="ECO:0000256" key="1">
    <source>
        <dbReference type="ARBA" id="ARBA00009732"/>
    </source>
</evidence>
<evidence type="ECO:0000256" key="2">
    <source>
        <dbReference type="ARBA" id="ARBA00022490"/>
    </source>
</evidence>
<comment type="catalytic activity">
    <reaction evidence="13 14">
        <text>[thioredoxin]-disulfide + sulfite + AMP + 2 H(+) = adenosine 5'-phosphosulfate + [thioredoxin]-dithiol</text>
        <dbReference type="Rhea" id="RHEA:21976"/>
        <dbReference type="Rhea" id="RHEA-COMP:10698"/>
        <dbReference type="Rhea" id="RHEA-COMP:10700"/>
        <dbReference type="ChEBI" id="CHEBI:15378"/>
        <dbReference type="ChEBI" id="CHEBI:17359"/>
        <dbReference type="ChEBI" id="CHEBI:29950"/>
        <dbReference type="ChEBI" id="CHEBI:50058"/>
        <dbReference type="ChEBI" id="CHEBI:58243"/>
        <dbReference type="ChEBI" id="CHEBI:456215"/>
        <dbReference type="EC" id="1.8.4.10"/>
    </reaction>
</comment>
<dbReference type="GO" id="GO:0005737">
    <property type="term" value="C:cytoplasm"/>
    <property type="evidence" value="ECO:0007669"/>
    <property type="project" value="UniProtKB-SubCell"/>
</dbReference>
<reference evidence="16 17" key="1">
    <citation type="submission" date="2006-09" db="EMBL/GenBank/DDBJ databases">
        <authorList>
            <person name="Emerson D."/>
            <person name="Ferriera S."/>
            <person name="Johnson J."/>
            <person name="Kravitz S."/>
            <person name="Halpern A."/>
            <person name="Remington K."/>
            <person name="Beeson K."/>
            <person name="Tran B."/>
            <person name="Rogers Y.-H."/>
            <person name="Friedman R."/>
            <person name="Venter J.C."/>
        </authorList>
    </citation>
    <scope>NUCLEOTIDE SEQUENCE [LARGE SCALE GENOMIC DNA]</scope>
    <source>
        <strain evidence="16 17">PV-1</strain>
    </source>
</reference>
<dbReference type="CDD" id="cd23945">
    <property type="entry name" value="PAPS_reductase"/>
    <property type="match status" value="1"/>
</dbReference>
<evidence type="ECO:0000256" key="13">
    <source>
        <dbReference type="ARBA" id="ARBA00048441"/>
    </source>
</evidence>
<evidence type="ECO:0000256" key="5">
    <source>
        <dbReference type="ARBA" id="ARBA00023004"/>
    </source>
</evidence>
<proteinExistence type="inferred from homology"/>
<evidence type="ECO:0000256" key="8">
    <source>
        <dbReference type="ARBA" id="ARBA00024327"/>
    </source>
</evidence>
<dbReference type="Pfam" id="PF01507">
    <property type="entry name" value="PAPS_reduct"/>
    <property type="match status" value="1"/>
</dbReference>
<dbReference type="PIRSF" id="PIRSF000857">
    <property type="entry name" value="PAPS_reductase"/>
    <property type="match status" value="1"/>
</dbReference>
<evidence type="ECO:0000313" key="17">
    <source>
        <dbReference type="Proteomes" id="UP000005297"/>
    </source>
</evidence>
<evidence type="ECO:0000256" key="14">
    <source>
        <dbReference type="HAMAP-Rule" id="MF_00063"/>
    </source>
</evidence>
<feature type="active site" description="Nucleophile; cysteine thiosulfonate intermediate" evidence="14">
    <location>
        <position position="212"/>
    </location>
</feature>
<keyword evidence="17" id="KW-1185">Reference proteome</keyword>
<comment type="cofactor">
    <cofactor evidence="14">
        <name>[4Fe-4S] cluster</name>
        <dbReference type="ChEBI" id="CHEBI:49883"/>
    </cofactor>
    <text evidence="14">Binds 1 [4Fe-4S] cluster per subunit.</text>
</comment>
<dbReference type="GO" id="GO:0043866">
    <property type="term" value="F:adenylyl-sulfate reductase (thioredoxin) activity"/>
    <property type="evidence" value="ECO:0007669"/>
    <property type="project" value="UniProtKB-EC"/>
</dbReference>
<dbReference type="NCBIfam" id="TIGR00434">
    <property type="entry name" value="cysH"/>
    <property type="match status" value="1"/>
</dbReference>
<feature type="domain" description="Phosphoadenosine phosphosulphate reductase" evidence="15">
    <location>
        <begin position="15"/>
        <end position="189"/>
    </location>
</feature>
<dbReference type="Proteomes" id="UP000005297">
    <property type="component" value="Unassembled WGS sequence"/>
</dbReference>
<dbReference type="EC" id="1.8.4.10" evidence="9 14"/>
<protein>
    <recommendedName>
        <fullName evidence="10 14">Adenosine 5'-phosphosulfate reductase</fullName>
        <shortName evidence="14">APS reductase</shortName>
        <ecNumber evidence="9 14">1.8.4.10</ecNumber>
    </recommendedName>
    <alternativeName>
        <fullName evidence="12 14">5'-adenylylsulfate reductase</fullName>
    </alternativeName>
    <alternativeName>
        <fullName evidence="11 14">Thioredoxin-dependent 5'-adenylylsulfate reductase</fullName>
    </alternativeName>
</protein>
<evidence type="ECO:0000256" key="6">
    <source>
        <dbReference type="ARBA" id="ARBA00023014"/>
    </source>
</evidence>
<dbReference type="GO" id="GO:0051539">
    <property type="term" value="F:4 iron, 4 sulfur cluster binding"/>
    <property type="evidence" value="ECO:0007669"/>
    <property type="project" value="UniProtKB-UniRule"/>
</dbReference>
<comment type="subcellular location">
    <subcellularLocation>
        <location evidence="14">Cytoplasm</location>
    </subcellularLocation>
</comment>
<dbReference type="GO" id="GO:0070814">
    <property type="term" value="P:hydrogen sulfide biosynthetic process"/>
    <property type="evidence" value="ECO:0007669"/>
    <property type="project" value="UniProtKB-UniRule"/>
</dbReference>
<dbReference type="AlphaFoldDB" id="Q0F064"/>
<accession>Q0F064</accession>
<dbReference type="PANTHER" id="PTHR46482">
    <property type="entry name" value="5'-ADENYLYLSULFATE REDUCTASE 3, CHLOROPLASTIC"/>
    <property type="match status" value="1"/>
</dbReference>
<evidence type="ECO:0000256" key="4">
    <source>
        <dbReference type="ARBA" id="ARBA00023002"/>
    </source>
</evidence>
<evidence type="ECO:0000256" key="3">
    <source>
        <dbReference type="ARBA" id="ARBA00022723"/>
    </source>
</evidence>
<dbReference type="GO" id="GO:0019344">
    <property type="term" value="P:cysteine biosynthetic process"/>
    <property type="evidence" value="ECO:0007669"/>
    <property type="project" value="InterPro"/>
</dbReference>
<dbReference type="Gene3D" id="3.40.50.620">
    <property type="entry name" value="HUPs"/>
    <property type="match status" value="1"/>
</dbReference>
<dbReference type="HAMAP" id="MF_00063">
    <property type="entry name" value="CysH"/>
    <property type="match status" value="1"/>
</dbReference>
<evidence type="ECO:0000256" key="12">
    <source>
        <dbReference type="ARBA" id="ARBA00032041"/>
    </source>
</evidence>
<dbReference type="SUPFAM" id="SSF52402">
    <property type="entry name" value="Adenine nucleotide alpha hydrolases-like"/>
    <property type="match status" value="1"/>
</dbReference>
<feature type="binding site" evidence="14">
    <location>
        <position position="183"/>
    </location>
    <ligand>
        <name>[4Fe-4S] cluster</name>
        <dbReference type="ChEBI" id="CHEBI:49883"/>
    </ligand>
</feature>
<dbReference type="NCBIfam" id="NF002537">
    <property type="entry name" value="PRK02090.1"/>
    <property type="match status" value="1"/>
</dbReference>
<dbReference type="InterPro" id="IPR002500">
    <property type="entry name" value="PAPS_reduct_dom"/>
</dbReference>
<evidence type="ECO:0000256" key="7">
    <source>
        <dbReference type="ARBA" id="ARBA00024298"/>
    </source>
</evidence>
<evidence type="ECO:0000259" key="15">
    <source>
        <dbReference type="Pfam" id="PF01507"/>
    </source>
</evidence>
<comment type="function">
    <text evidence="7 14">Catalyzes the formation of sulfite from adenosine 5'-phosphosulfate (APS) using thioredoxin as an electron donor.</text>
</comment>
<evidence type="ECO:0000313" key="16">
    <source>
        <dbReference type="EMBL" id="EAU54820.1"/>
    </source>
</evidence>
<dbReference type="STRING" id="314344.AL013_12705"/>
<dbReference type="InParanoid" id="Q0F064"/>
<evidence type="ECO:0000256" key="9">
    <source>
        <dbReference type="ARBA" id="ARBA00024386"/>
    </source>
</evidence>
<evidence type="ECO:0000256" key="10">
    <source>
        <dbReference type="ARBA" id="ARBA00029514"/>
    </source>
</evidence>
<feature type="binding site" evidence="14">
    <location>
        <position position="186"/>
    </location>
    <ligand>
        <name>[4Fe-4S] cluster</name>
        <dbReference type="ChEBI" id="CHEBI:49883"/>
    </ligand>
</feature>
<feature type="binding site" evidence="14">
    <location>
        <position position="101"/>
    </location>
    <ligand>
        <name>[4Fe-4S] cluster</name>
        <dbReference type="ChEBI" id="CHEBI:49883"/>
    </ligand>
</feature>
<dbReference type="PANTHER" id="PTHR46482:SF9">
    <property type="entry name" value="5'-ADENYLYLSULFATE REDUCTASE 1, CHLOROPLASTIC"/>
    <property type="match status" value="1"/>
</dbReference>
<comment type="caution">
    <text evidence="16">The sequence shown here is derived from an EMBL/GenBank/DDBJ whole genome shotgun (WGS) entry which is preliminary data.</text>
</comment>
<keyword evidence="4 14" id="KW-0560">Oxidoreductase</keyword>
<dbReference type="GO" id="GO:0046872">
    <property type="term" value="F:metal ion binding"/>
    <property type="evidence" value="ECO:0007669"/>
    <property type="project" value="UniProtKB-KW"/>
</dbReference>
<keyword evidence="2 14" id="KW-0963">Cytoplasm</keyword>
<dbReference type="FunCoup" id="Q0F064">
    <property type="interactions" value="258"/>
</dbReference>
<dbReference type="InterPro" id="IPR014729">
    <property type="entry name" value="Rossmann-like_a/b/a_fold"/>
</dbReference>
<dbReference type="GO" id="GO:0019379">
    <property type="term" value="P:sulfate assimilation, phosphoadenylyl sulfate reduction by phosphoadenylyl-sulfate reductase (thioredoxin)"/>
    <property type="evidence" value="ECO:0007669"/>
    <property type="project" value="UniProtKB-UniRule"/>
</dbReference>
<dbReference type="NCBIfam" id="TIGR02055">
    <property type="entry name" value="APS_reductase"/>
    <property type="match status" value="1"/>
</dbReference>